<dbReference type="Gene3D" id="3.30.200.20">
    <property type="entry name" value="Phosphorylase Kinase, domain 1"/>
    <property type="match status" value="1"/>
</dbReference>
<dbReference type="PANTHER" id="PTHR21310">
    <property type="entry name" value="AMINOGLYCOSIDE PHOSPHOTRANSFERASE-RELATED-RELATED"/>
    <property type="match status" value="1"/>
</dbReference>
<gene>
    <name evidence="2" type="ORF">C6I21_07360</name>
</gene>
<dbReference type="Pfam" id="PF01636">
    <property type="entry name" value="APH"/>
    <property type="match status" value="1"/>
</dbReference>
<comment type="caution">
    <text evidence="2">The sequence shown here is derived from an EMBL/GenBank/DDBJ whole genome shotgun (WGS) entry which is preliminary data.</text>
</comment>
<evidence type="ECO:0000259" key="1">
    <source>
        <dbReference type="Pfam" id="PF01636"/>
    </source>
</evidence>
<dbReference type="Proteomes" id="UP000243650">
    <property type="component" value="Unassembled WGS sequence"/>
</dbReference>
<dbReference type="GO" id="GO:0016740">
    <property type="term" value="F:transferase activity"/>
    <property type="evidence" value="ECO:0007669"/>
    <property type="project" value="UniProtKB-KW"/>
</dbReference>
<reference evidence="2" key="1">
    <citation type="submission" date="2018-03" db="EMBL/GenBank/DDBJ databases">
        <title>Bacillus urumqiensis sp. nov., a moderately haloalkaliphilic bacterium isolated from a salt lake.</title>
        <authorList>
            <person name="Zhao B."/>
            <person name="Liao Z."/>
        </authorList>
    </citation>
    <scope>NUCLEOTIDE SEQUENCE [LARGE SCALE GENOMIC DNA]</scope>
    <source>
        <strain evidence="2">BZ-SZ-XJ18</strain>
    </source>
</reference>
<sequence length="298" mass="33210">MNQTDIIQLAAKHGLLLNDTTVKLNESGVDFLAAHAADQSGQQWILRLPRSEASMRHAERERRLLAVLKEHVTFAVPDWRIFSEELIAYPAVPGTPAATIDPELQDYRWVLDRGNLPEAYYDSLGSTLASLHAVPVHAAEAAGIRIVRDFRAEMERRIDWTLRTYTVHPARKKRWATWLEQEAYWPDAPGVFHGDLHPGHILIDRSSAVTGLIDWTEAGAGDVSTDFASHLLLFGEDSLDRLLRSYKKAGGTVHPDLAAHIRCLLSTSGIITAEYAETVGSRDMNAMAVAMLAQENDW</sequence>
<evidence type="ECO:0000313" key="2">
    <source>
        <dbReference type="EMBL" id="PRO65710.1"/>
    </source>
</evidence>
<dbReference type="EMBL" id="PVNS01000006">
    <property type="protein sequence ID" value="PRO65710.1"/>
    <property type="molecule type" value="Genomic_DNA"/>
</dbReference>
<protein>
    <submittedName>
        <fullName evidence="2">Macrolide 2'-phosphotransferase</fullName>
    </submittedName>
</protein>
<proteinExistence type="predicted"/>
<dbReference type="OrthoDB" id="3806873at2"/>
<accession>A0A2P6MHI4</accession>
<keyword evidence="2" id="KW-0808">Transferase</keyword>
<feature type="domain" description="Aminoglycoside phosphotransferase" evidence="1">
    <location>
        <begin position="22"/>
        <end position="256"/>
    </location>
</feature>
<dbReference type="InterPro" id="IPR051678">
    <property type="entry name" value="AGP_Transferase"/>
</dbReference>
<dbReference type="InterPro" id="IPR011009">
    <property type="entry name" value="Kinase-like_dom_sf"/>
</dbReference>
<dbReference type="RefSeq" id="WP_105958807.1">
    <property type="nucleotide sequence ID" value="NZ_PVNS01000006.1"/>
</dbReference>
<organism evidence="2 3">
    <name type="scientific">Alkalicoccus urumqiensis</name>
    <name type="common">Bacillus urumqiensis</name>
    <dbReference type="NCBI Taxonomy" id="1548213"/>
    <lineage>
        <taxon>Bacteria</taxon>
        <taxon>Bacillati</taxon>
        <taxon>Bacillota</taxon>
        <taxon>Bacilli</taxon>
        <taxon>Bacillales</taxon>
        <taxon>Bacillaceae</taxon>
        <taxon>Alkalicoccus</taxon>
    </lineage>
</organism>
<dbReference type="CDD" id="cd05152">
    <property type="entry name" value="MPH2"/>
    <property type="match status" value="1"/>
</dbReference>
<evidence type="ECO:0000313" key="3">
    <source>
        <dbReference type="Proteomes" id="UP000243650"/>
    </source>
</evidence>
<dbReference type="InterPro" id="IPR002575">
    <property type="entry name" value="Aminoglycoside_PTrfase"/>
</dbReference>
<dbReference type="SUPFAM" id="SSF56112">
    <property type="entry name" value="Protein kinase-like (PK-like)"/>
    <property type="match status" value="1"/>
</dbReference>
<name>A0A2P6MHI4_ALKUR</name>
<dbReference type="AlphaFoldDB" id="A0A2P6MHI4"/>
<keyword evidence="3" id="KW-1185">Reference proteome</keyword>
<dbReference type="PANTHER" id="PTHR21310:SF15">
    <property type="entry name" value="AMINOGLYCOSIDE PHOSPHOTRANSFERASE DOMAIN-CONTAINING PROTEIN"/>
    <property type="match status" value="1"/>
</dbReference>
<dbReference type="Gene3D" id="3.90.1200.10">
    <property type="match status" value="1"/>
</dbReference>